<gene>
    <name evidence="2" type="ORF">PVAG01_10966</name>
</gene>
<reference evidence="2 3" key="1">
    <citation type="submission" date="2024-06" db="EMBL/GenBank/DDBJ databases">
        <title>Complete genome of Phlyctema vagabunda strain 19-DSS-EL-015.</title>
        <authorList>
            <person name="Fiorenzani C."/>
        </authorList>
    </citation>
    <scope>NUCLEOTIDE SEQUENCE [LARGE SCALE GENOMIC DNA]</scope>
    <source>
        <strain evidence="2 3">19-DSS-EL-015</strain>
    </source>
</reference>
<keyword evidence="1" id="KW-0812">Transmembrane</keyword>
<feature type="transmembrane region" description="Helical" evidence="1">
    <location>
        <begin position="167"/>
        <end position="188"/>
    </location>
</feature>
<comment type="caution">
    <text evidence="2">The sequence shown here is derived from an EMBL/GenBank/DDBJ whole genome shotgun (WGS) entry which is preliminary data.</text>
</comment>
<dbReference type="Proteomes" id="UP001629113">
    <property type="component" value="Unassembled WGS sequence"/>
</dbReference>
<accession>A0ABR4P3U5</accession>
<organism evidence="2 3">
    <name type="scientific">Phlyctema vagabunda</name>
    <dbReference type="NCBI Taxonomy" id="108571"/>
    <lineage>
        <taxon>Eukaryota</taxon>
        <taxon>Fungi</taxon>
        <taxon>Dikarya</taxon>
        <taxon>Ascomycota</taxon>
        <taxon>Pezizomycotina</taxon>
        <taxon>Leotiomycetes</taxon>
        <taxon>Helotiales</taxon>
        <taxon>Dermateaceae</taxon>
        <taxon>Phlyctema</taxon>
    </lineage>
</organism>
<protein>
    <submittedName>
        <fullName evidence="2">Glycoprotein X</fullName>
    </submittedName>
</protein>
<evidence type="ECO:0000256" key="1">
    <source>
        <dbReference type="SAM" id="Phobius"/>
    </source>
</evidence>
<evidence type="ECO:0000313" key="3">
    <source>
        <dbReference type="Proteomes" id="UP001629113"/>
    </source>
</evidence>
<keyword evidence="1" id="KW-1133">Transmembrane helix</keyword>
<evidence type="ECO:0000313" key="2">
    <source>
        <dbReference type="EMBL" id="KAL3417956.1"/>
    </source>
</evidence>
<proteinExistence type="predicted"/>
<keyword evidence="3" id="KW-1185">Reference proteome</keyword>
<name>A0ABR4P3U5_9HELO</name>
<keyword evidence="1" id="KW-0472">Membrane</keyword>
<dbReference type="EMBL" id="JBFCZG010000010">
    <property type="protein sequence ID" value="KAL3417956.1"/>
    <property type="molecule type" value="Genomic_DNA"/>
</dbReference>
<dbReference type="PANTHER" id="PTHR38122">
    <property type="entry name" value="GLYCOPROTEIN X"/>
    <property type="match status" value="1"/>
</dbReference>
<dbReference type="PANTHER" id="PTHR38122:SF1">
    <property type="entry name" value="GLYCOPROTEIN X"/>
    <property type="match status" value="1"/>
</dbReference>
<sequence length="263" mass="28898">MQLFRYVSAILTRRDDIIVPPVCYVGCNDMFIEAQKAGLSPESCASNSSFRISLEACSTCIETQGVTTIATDSESKFEQFLQFCNNTDIAQRASQMASLQSQASAMGKTVVDVSDLQYSYATTSVLSSNRSDQSYQITTVYATATPTAPPASLQTTVPQPPWRDKTWIAGAVIGPTTALILIVLLWWWHRKRKRAGLQPDYIVVADQLSDKAQLHSESVAPKQIYELKGSDFQERVELPALELVGSELDVPSAKPRHTVADGQ</sequence>